<comment type="caution">
    <text evidence="3">The sequence shown here is derived from an EMBL/GenBank/DDBJ whole genome shotgun (WGS) entry which is preliminary data.</text>
</comment>
<organism evidence="3 4">
    <name type="scientific">Colletotrichum simmondsii</name>
    <dbReference type="NCBI Taxonomy" id="703756"/>
    <lineage>
        <taxon>Eukaryota</taxon>
        <taxon>Fungi</taxon>
        <taxon>Dikarya</taxon>
        <taxon>Ascomycota</taxon>
        <taxon>Pezizomycotina</taxon>
        <taxon>Sordariomycetes</taxon>
        <taxon>Hypocreomycetidae</taxon>
        <taxon>Glomerellales</taxon>
        <taxon>Glomerellaceae</taxon>
        <taxon>Colletotrichum</taxon>
        <taxon>Colletotrichum acutatum species complex</taxon>
    </lineage>
</organism>
<evidence type="ECO:0000256" key="1">
    <source>
        <dbReference type="SAM" id="MobiDB-lite"/>
    </source>
</evidence>
<dbReference type="EMBL" id="JFBX01000853">
    <property type="protein sequence ID" value="KXH26894.1"/>
    <property type="molecule type" value="Genomic_DNA"/>
</dbReference>
<dbReference type="PANTHER" id="PTHR33112">
    <property type="entry name" value="DOMAIN PROTEIN, PUTATIVE-RELATED"/>
    <property type="match status" value="1"/>
</dbReference>
<keyword evidence="4" id="KW-1185">Reference proteome</keyword>
<sequence length="1041" mass="118237">MENDLDYDTPFTPRDRLLIAGLTNLTEYRIERREAELWAVRDCKFLILDEEIDVVDGKGKQPVPFTPRPLDEVHEKRSGISKRSIERGDDRTAHNNKKRKGKEIQNDDWEMEESPSGARLQFCHNVEPRYAPSSIPNANGPPLEDFECIICAHCPEFPNDRKTSRFRLYRPRDEFPELFENGIPSANNICAHYLAISYCWPPQQKDDDGNTIEIPRTYKVRDLNGVVRANRALDDILDRAVDVANSFGLRMIWIDQECLPQPPQDAESPYKEDKQLGIQAMDIVYNRAFVTGGLLDVAISNWQQLEKIRGLISKTRNSGTNHLITNDRDLEIVMAFLAKVKSDRWYTRAWVVQEAISAGDNLSLVFKRGAGLPERSRPRIPSKRSGLPTHSLESEDQRRGIPSDVVCIMVHEFRGIVQAAKTYLRQHSLEGDEFNLFREGRMYEAMGIIAEVESLHPPFWKPKHDSFKFGARSAISFGIRPTVDAAGALTLLNTRGCYHSEDRIAIMANMCGYEHRLNPAAVAKDRISLRAVLLTLSLINNDFSLLVPEAYSGTVLGDANDEPSFDLLQNIRPGWVHPFDVGLQFLDQVTIRGFDLPRAILRERRPGILGVPAYLWDVETPIDLIPIRVQWLEEWLNLCCIKTELLPIPNEEPHARRLRKNVISEQMSWPKSKWVKQQLAGEKFLSSNSAFWSGIEQYAGTAKISLCLLANRLDASPTRQAVFGRLFFDILRFLHNQATVEPRVQGVANSIWQSMRVDAVHEDLPALPDNVTEELFNHPAVQRNKFRTIALDKTRTGEYYQTWFIARIMMYGNLYVGTNKPEPRDDKLAGKQATASKSEANQANQHEVGEHDDISTLAKKSAVNCCIMHRQYNRSMLSYVFAADEIHHYCHLQTKAEKDSRLGGLHAQLTPGSMVSFMETIGAYQNSEGEICRAKELFSIFDVDGPCEIAVPYDNAWEMIPHPTMRSMSVCWVVEIGSAPDEGEVSRVEEVTRMSNGAPSSSASSWRKESITMKVLNKVRGFWPIMHTHPTEKYTLADMGC</sequence>
<proteinExistence type="predicted"/>
<evidence type="ECO:0000313" key="3">
    <source>
        <dbReference type="EMBL" id="KXH26894.1"/>
    </source>
</evidence>
<feature type="region of interest" description="Disordered" evidence="1">
    <location>
        <begin position="374"/>
        <end position="398"/>
    </location>
</feature>
<gene>
    <name evidence="3" type="ORF">CSIM01_07042</name>
</gene>
<feature type="domain" description="Heterokaryon incompatibility" evidence="2">
    <location>
        <begin position="193"/>
        <end position="354"/>
    </location>
</feature>
<dbReference type="InterPro" id="IPR010730">
    <property type="entry name" value="HET"/>
</dbReference>
<feature type="compositionally biased region" description="Basic and acidic residues" evidence="1">
    <location>
        <begin position="69"/>
        <end position="93"/>
    </location>
</feature>
<feature type="region of interest" description="Disordered" evidence="1">
    <location>
        <begin position="57"/>
        <end position="113"/>
    </location>
</feature>
<dbReference type="Pfam" id="PF06985">
    <property type="entry name" value="HET"/>
    <property type="match status" value="1"/>
</dbReference>
<dbReference type="AlphaFoldDB" id="A0A135RT57"/>
<dbReference type="PANTHER" id="PTHR33112:SF16">
    <property type="entry name" value="HETEROKARYON INCOMPATIBILITY DOMAIN-CONTAINING PROTEIN"/>
    <property type="match status" value="1"/>
</dbReference>
<protein>
    <recommendedName>
        <fullName evidence="2">Heterokaryon incompatibility domain-containing protein</fullName>
    </recommendedName>
</protein>
<accession>A0A135RT57</accession>
<feature type="compositionally biased region" description="Polar residues" evidence="1">
    <location>
        <begin position="833"/>
        <end position="845"/>
    </location>
</feature>
<evidence type="ECO:0000259" key="2">
    <source>
        <dbReference type="Pfam" id="PF06985"/>
    </source>
</evidence>
<reference evidence="3 4" key="1">
    <citation type="submission" date="2014-02" db="EMBL/GenBank/DDBJ databases">
        <title>The genome sequence of Colletotrichum simmondsii CBS122122.</title>
        <authorList>
            <person name="Baroncelli R."/>
            <person name="Thon M.R."/>
        </authorList>
    </citation>
    <scope>NUCLEOTIDE SEQUENCE [LARGE SCALE GENOMIC DNA]</scope>
    <source>
        <strain evidence="3 4">CBS122122</strain>
    </source>
</reference>
<feature type="region of interest" description="Disordered" evidence="1">
    <location>
        <begin position="822"/>
        <end position="853"/>
    </location>
</feature>
<name>A0A135RT57_9PEZI</name>
<dbReference type="OrthoDB" id="4825060at2759"/>
<evidence type="ECO:0000313" key="4">
    <source>
        <dbReference type="Proteomes" id="UP000070328"/>
    </source>
</evidence>
<dbReference type="Proteomes" id="UP000070328">
    <property type="component" value="Unassembled WGS sequence"/>
</dbReference>